<dbReference type="Proteomes" id="UP000265618">
    <property type="component" value="Unassembled WGS sequence"/>
</dbReference>
<accession>A0A9K3GP97</accession>
<feature type="region of interest" description="Disordered" evidence="1">
    <location>
        <begin position="24"/>
        <end position="66"/>
    </location>
</feature>
<evidence type="ECO:0000256" key="1">
    <source>
        <dbReference type="SAM" id="MobiDB-lite"/>
    </source>
</evidence>
<organism evidence="2 3">
    <name type="scientific">Kipferlia bialata</name>
    <dbReference type="NCBI Taxonomy" id="797122"/>
    <lineage>
        <taxon>Eukaryota</taxon>
        <taxon>Metamonada</taxon>
        <taxon>Carpediemonas-like organisms</taxon>
        <taxon>Kipferlia</taxon>
    </lineage>
</organism>
<proteinExistence type="predicted"/>
<sequence length="66" mass="7635">MNEKGGELEREKERVSALEREYKAKQATWGTGIQNVQSPPYDMSLATPQPYQSPSRDRRSRPRNID</sequence>
<feature type="non-terminal residue" evidence="2">
    <location>
        <position position="1"/>
    </location>
</feature>
<comment type="caution">
    <text evidence="2">The sequence shown here is derived from an EMBL/GenBank/DDBJ whole genome shotgun (WGS) entry which is preliminary data.</text>
</comment>
<evidence type="ECO:0000313" key="3">
    <source>
        <dbReference type="Proteomes" id="UP000265618"/>
    </source>
</evidence>
<dbReference type="AlphaFoldDB" id="A0A9K3GP97"/>
<name>A0A9K3GP97_9EUKA</name>
<gene>
    <name evidence="2" type="ORF">KIPB_012204</name>
</gene>
<protein>
    <submittedName>
        <fullName evidence="2">Uncharacterized protein</fullName>
    </submittedName>
</protein>
<feature type="compositionally biased region" description="Polar residues" evidence="1">
    <location>
        <begin position="28"/>
        <end position="38"/>
    </location>
</feature>
<reference evidence="2 3" key="1">
    <citation type="journal article" date="2018" name="PLoS ONE">
        <title>The draft genome of Kipferlia bialata reveals reductive genome evolution in fornicate parasites.</title>
        <authorList>
            <person name="Tanifuji G."/>
            <person name="Takabayashi S."/>
            <person name="Kume K."/>
            <person name="Takagi M."/>
            <person name="Nakayama T."/>
            <person name="Kamikawa R."/>
            <person name="Inagaki Y."/>
            <person name="Hashimoto T."/>
        </authorList>
    </citation>
    <scope>NUCLEOTIDE SEQUENCE [LARGE SCALE GENOMIC DNA]</scope>
    <source>
        <strain evidence="2">NY0173</strain>
    </source>
</reference>
<evidence type="ECO:0000313" key="2">
    <source>
        <dbReference type="EMBL" id="GIQ89670.1"/>
    </source>
</evidence>
<dbReference type="EMBL" id="BDIP01005296">
    <property type="protein sequence ID" value="GIQ89670.1"/>
    <property type="molecule type" value="Genomic_DNA"/>
</dbReference>
<keyword evidence="3" id="KW-1185">Reference proteome</keyword>